<accession>A0A2P2NVZ6</accession>
<name>A0A2P2NVZ6_RHIMU</name>
<protein>
    <submittedName>
        <fullName evidence="1">Uncharacterized protein</fullName>
    </submittedName>
</protein>
<organism evidence="1">
    <name type="scientific">Rhizophora mucronata</name>
    <name type="common">Asiatic mangrove</name>
    <dbReference type="NCBI Taxonomy" id="61149"/>
    <lineage>
        <taxon>Eukaryota</taxon>
        <taxon>Viridiplantae</taxon>
        <taxon>Streptophyta</taxon>
        <taxon>Embryophyta</taxon>
        <taxon>Tracheophyta</taxon>
        <taxon>Spermatophyta</taxon>
        <taxon>Magnoliopsida</taxon>
        <taxon>eudicotyledons</taxon>
        <taxon>Gunneridae</taxon>
        <taxon>Pentapetalae</taxon>
        <taxon>rosids</taxon>
        <taxon>fabids</taxon>
        <taxon>Malpighiales</taxon>
        <taxon>Rhizophoraceae</taxon>
        <taxon>Rhizophora</taxon>
    </lineage>
</organism>
<reference evidence="1" key="1">
    <citation type="submission" date="2018-02" db="EMBL/GenBank/DDBJ databases">
        <title>Rhizophora mucronata_Transcriptome.</title>
        <authorList>
            <person name="Meera S.P."/>
            <person name="Sreeshan A."/>
            <person name="Augustine A."/>
        </authorList>
    </citation>
    <scope>NUCLEOTIDE SEQUENCE</scope>
    <source>
        <tissue evidence="1">Leaf</tissue>
    </source>
</reference>
<evidence type="ECO:0000313" key="1">
    <source>
        <dbReference type="EMBL" id="MBX46501.1"/>
    </source>
</evidence>
<sequence>MKFVFEMQIIICISVFIYKEEK</sequence>
<dbReference type="EMBL" id="GGEC01066017">
    <property type="protein sequence ID" value="MBX46501.1"/>
    <property type="molecule type" value="Transcribed_RNA"/>
</dbReference>
<dbReference type="AlphaFoldDB" id="A0A2P2NVZ6"/>
<proteinExistence type="predicted"/>